<dbReference type="PANTHER" id="PTHR30383">
    <property type="entry name" value="THIOESTERASE 1/PROTEASE 1/LYSOPHOSPHOLIPASE L1"/>
    <property type="match status" value="1"/>
</dbReference>
<evidence type="ECO:0000313" key="4">
    <source>
        <dbReference type="EMBL" id="XBH01208.1"/>
    </source>
</evidence>
<evidence type="ECO:0000259" key="2">
    <source>
        <dbReference type="Pfam" id="PF14606"/>
    </source>
</evidence>
<evidence type="ECO:0000259" key="3">
    <source>
        <dbReference type="Pfam" id="PF14607"/>
    </source>
</evidence>
<organism evidence="4">
    <name type="scientific">Singulisphaera sp. Ch08</name>
    <dbReference type="NCBI Taxonomy" id="3120278"/>
    <lineage>
        <taxon>Bacteria</taxon>
        <taxon>Pseudomonadati</taxon>
        <taxon>Planctomycetota</taxon>
        <taxon>Planctomycetia</taxon>
        <taxon>Isosphaerales</taxon>
        <taxon>Isosphaeraceae</taxon>
        <taxon>Singulisphaera</taxon>
    </lineage>
</organism>
<proteinExistence type="predicted"/>
<protein>
    <submittedName>
        <fullName evidence="4">SGNH/GDSL hydrolase family protein</fullName>
    </submittedName>
</protein>
<keyword evidence="1" id="KW-0732">Signal</keyword>
<dbReference type="EMBL" id="CP155447">
    <property type="protein sequence ID" value="XBH01208.1"/>
    <property type="molecule type" value="Genomic_DNA"/>
</dbReference>
<dbReference type="Pfam" id="PF14606">
    <property type="entry name" value="Lipase_GDSL_3"/>
    <property type="match status" value="1"/>
</dbReference>
<dbReference type="PANTHER" id="PTHR30383:SF29">
    <property type="entry name" value="SGNH HYDROLASE-TYPE ESTERASE DOMAIN-CONTAINING PROTEIN"/>
    <property type="match status" value="1"/>
</dbReference>
<dbReference type="CDD" id="cd01844">
    <property type="entry name" value="SGNH_hydrolase_like_6"/>
    <property type="match status" value="1"/>
</dbReference>
<dbReference type="InterPro" id="IPR013830">
    <property type="entry name" value="SGNH_hydro"/>
</dbReference>
<feature type="domain" description="SGNH hydrolase-type esterase N-terminal" evidence="3">
    <location>
        <begin position="47"/>
        <end position="189"/>
    </location>
</feature>
<dbReference type="Gene3D" id="3.40.50.1110">
    <property type="entry name" value="SGNH hydrolase"/>
    <property type="match status" value="1"/>
</dbReference>
<evidence type="ECO:0000256" key="1">
    <source>
        <dbReference type="SAM" id="SignalP"/>
    </source>
</evidence>
<sequence length="383" mass="41740">MMMKRWIEWRIVFSGMLLLSVSAAIGAEGTKLEPARAKNEPGSATLWYDIRDLGVEGKGWEQTKSPFDRLPAKAEGVVRQAVWNLSRDSAGLCVRFVTDSPKIEARWTLNKAALALPHMPATGVSGLDLYTKADDGKWRWLAVGQPKVSPTNAVTLVAGLPSGSREFLLYLPLYNGVQSVELGIPKDRELARAEPRAEEQRKPILFYGTSITQGGCASRPGMVHTAIVGRQLNRPIINLGFSGNGKMEPELADLLAELDPAVYVLDCLPNMSSKEVEARVEPFVQTLRKAHPDTPIVLAEDRNLTNGYILASPRERNASNHAALRAAYDHLVATGVKGLHYLPGAKQLGEDGEDTVDGSHPTDLGFMRMAAAFGEVLAPILKK</sequence>
<dbReference type="RefSeq" id="WP_406693901.1">
    <property type="nucleotide sequence ID" value="NZ_CP155447.1"/>
</dbReference>
<dbReference type="SUPFAM" id="SSF52266">
    <property type="entry name" value="SGNH hydrolase"/>
    <property type="match status" value="1"/>
</dbReference>
<dbReference type="GO" id="GO:0016788">
    <property type="term" value="F:hydrolase activity, acting on ester bonds"/>
    <property type="evidence" value="ECO:0007669"/>
    <property type="project" value="UniProtKB-ARBA"/>
</dbReference>
<reference evidence="4" key="1">
    <citation type="submission" date="2024-05" db="EMBL/GenBank/DDBJ databases">
        <title>Planctomycetes of the genus Singulisphaera possess chitinolytic capabilities.</title>
        <authorList>
            <person name="Ivanova A."/>
        </authorList>
    </citation>
    <scope>NUCLEOTIDE SEQUENCE</scope>
    <source>
        <strain evidence="4">Ch08T</strain>
    </source>
</reference>
<dbReference type="Gene3D" id="2.60.120.260">
    <property type="entry name" value="Galactose-binding domain-like"/>
    <property type="match status" value="1"/>
</dbReference>
<feature type="domain" description="SGNH hydrolase-type esterase" evidence="2">
    <location>
        <begin position="202"/>
        <end position="377"/>
    </location>
</feature>
<keyword evidence="4" id="KW-0378">Hydrolase</keyword>
<dbReference type="AlphaFoldDB" id="A0AAU7C739"/>
<accession>A0AAU7C739</accession>
<dbReference type="InterPro" id="IPR036514">
    <property type="entry name" value="SGNH_hydro_sf"/>
</dbReference>
<dbReference type="InterPro" id="IPR051532">
    <property type="entry name" value="Ester_Hydrolysis_Enzymes"/>
</dbReference>
<feature type="signal peptide" evidence="1">
    <location>
        <begin position="1"/>
        <end position="26"/>
    </location>
</feature>
<name>A0AAU7C739_9BACT</name>
<feature type="chain" id="PRO_5043335794" evidence="1">
    <location>
        <begin position="27"/>
        <end position="383"/>
    </location>
</feature>
<dbReference type="Pfam" id="PF14607">
    <property type="entry name" value="GxDLY"/>
    <property type="match status" value="1"/>
</dbReference>
<dbReference type="InterPro" id="IPR032740">
    <property type="entry name" value="GxDLY"/>
</dbReference>
<gene>
    <name evidence="4" type="ORF">V5E97_22955</name>
</gene>